<dbReference type="EMBL" id="MLAK01000002">
    <property type="protein sequence ID" value="OHT17530.1"/>
    <property type="molecule type" value="Genomic_DNA"/>
</dbReference>
<keyword evidence="4" id="KW-1185">Reference proteome</keyword>
<dbReference type="InterPro" id="IPR000219">
    <property type="entry name" value="DH_dom"/>
</dbReference>
<accession>A0A1J4L291</accession>
<evidence type="ECO:0000313" key="3">
    <source>
        <dbReference type="EMBL" id="OHT17530.1"/>
    </source>
</evidence>
<dbReference type="RefSeq" id="XP_068370666.1">
    <property type="nucleotide sequence ID" value="XM_068490775.1"/>
</dbReference>
<dbReference type="Proteomes" id="UP000179807">
    <property type="component" value="Unassembled WGS sequence"/>
</dbReference>
<gene>
    <name evidence="3" type="ORF">TRFO_02581</name>
</gene>
<dbReference type="GeneID" id="94825479"/>
<dbReference type="SMART" id="SM00325">
    <property type="entry name" value="RhoGEF"/>
    <property type="match status" value="1"/>
</dbReference>
<dbReference type="Pfam" id="PF00621">
    <property type="entry name" value="RhoGEF"/>
    <property type="match status" value="1"/>
</dbReference>
<feature type="region of interest" description="Disordered" evidence="1">
    <location>
        <begin position="944"/>
        <end position="1006"/>
    </location>
</feature>
<dbReference type="PANTHER" id="PTHR12673">
    <property type="entry name" value="FACIOGENITAL DYSPLASIA PROTEIN"/>
    <property type="match status" value="1"/>
</dbReference>
<reference evidence="3" key="1">
    <citation type="submission" date="2016-10" db="EMBL/GenBank/DDBJ databases">
        <authorList>
            <person name="Benchimol M."/>
            <person name="Almeida L.G."/>
            <person name="Vasconcelos A.T."/>
            <person name="Perreira-Neves A."/>
            <person name="Rosa I.A."/>
            <person name="Tasca T."/>
            <person name="Bogo M.R."/>
            <person name="de Souza W."/>
        </authorList>
    </citation>
    <scope>NUCLEOTIDE SEQUENCE [LARGE SCALE GENOMIC DNA]</scope>
    <source>
        <strain evidence="3">K</strain>
    </source>
</reference>
<dbReference type="GO" id="GO:0005737">
    <property type="term" value="C:cytoplasm"/>
    <property type="evidence" value="ECO:0007669"/>
    <property type="project" value="TreeGrafter"/>
</dbReference>
<dbReference type="CDD" id="cd00160">
    <property type="entry name" value="RhoGEF"/>
    <property type="match status" value="1"/>
</dbReference>
<dbReference type="Gene3D" id="2.120.10.80">
    <property type="entry name" value="Kelch-type beta propeller"/>
    <property type="match status" value="1"/>
</dbReference>
<sequence>MWVCVCSDSSPNVFLDAKTIQHMNAENIQMLVAETYHIYGNVFLRTPNFMIFITNEDTPLQQFPKLAIPEKLDSYSRPNYYIYISTKVDIENIYLYITIRHGTDHKIPKLGVSFSVVEADTINVGELLEKLQTSSKLEFKVKYFLVNGVKVKNDVKVSDFLNYQKFPPLIASVELTPNAIREITHRTQIIKEIIDTEKQYVDDLQQILKFWSPALTKRNMLSPTEHEAIFKDIPSIFNCHSEFLQNLLKIENGYSTCISPLFIQFSEYFKVSNIYISAYPRVNEILDQKSQNKSFVSTLSELRQLIDGRDLSSYLITPVQRMPRYLLFMRELIKRTPVSHPDQELIELSQEKIEETTLSAEAQAERAKQQTLLYKLQEKLKKANVTIVNPSRRIARVFNAFLCNQRKESKAQIYICNDILLIVKDHGRNATLCLITPITLFHYIPILGDFRSMNITTYYKGRCEMRLTFEQTEDRFSFFSLLESQQKEQLPALDTSRYIVWTFDAISETIQPLNGASSISNDRTVVFFGGNGPQKTPSSYFMSYDNVPLDDMILSKMTTIESGIIGRRKHTLNCLNKYLYLIGGLSSEKPVDKATDKTVDKECCEIMRLEIGTGTWSRICSRFSITRYGHTCVVYGTSLIVFGGRNKAGEFFNDVLRIDTIDNNVEKIEVNGEIPLPRAYHSAIVFHDRMYIFGGCNKNGILKDFCMLDLKDYSWKLIRTKKEVLRPYKHHKAFLIGNEMLVIGGETSHGLINSPKPPICQSLSINLLSYEVYKVVDVGNVPYTLKHFGASQISNYNFVVYGGKEGKTPLSAFYHLKLCVSWTEQIQKVIKPTLNTEQLPSELWKNFISQKKSFSVIAHRSSKVPLASISSASSKKGIKFYPLASNDDMSILTQSIERFAKTNDENHPYFTQKSKKYRNSLQPFKFQDEKDLIVPIKLLEQTEKEKTKHTKKWNPASSKVKSQLKSSKPNNVSKEENKELIPQALVKMKENEKRKKTKKKWRPKSK</sequence>
<dbReference type="PROSITE" id="PS00741">
    <property type="entry name" value="DH_1"/>
    <property type="match status" value="1"/>
</dbReference>
<dbReference type="InterPro" id="IPR001331">
    <property type="entry name" value="GDS_CDC24_CS"/>
</dbReference>
<dbReference type="GO" id="GO:0005085">
    <property type="term" value="F:guanyl-nucleotide exchange factor activity"/>
    <property type="evidence" value="ECO:0007669"/>
    <property type="project" value="InterPro"/>
</dbReference>
<dbReference type="PANTHER" id="PTHR12673:SF159">
    <property type="entry name" value="LD03170P"/>
    <property type="match status" value="1"/>
</dbReference>
<dbReference type="Pfam" id="PF24681">
    <property type="entry name" value="Kelch_KLHDC2_KLHL20_DRC7"/>
    <property type="match status" value="1"/>
</dbReference>
<feature type="domain" description="DH" evidence="2">
    <location>
        <begin position="185"/>
        <end position="363"/>
    </location>
</feature>
<dbReference type="Gene3D" id="1.20.900.10">
    <property type="entry name" value="Dbl homology (DH) domain"/>
    <property type="match status" value="1"/>
</dbReference>
<dbReference type="GO" id="GO:0035556">
    <property type="term" value="P:intracellular signal transduction"/>
    <property type="evidence" value="ECO:0007669"/>
    <property type="project" value="InterPro"/>
</dbReference>
<evidence type="ECO:0000256" key="1">
    <source>
        <dbReference type="SAM" id="MobiDB-lite"/>
    </source>
</evidence>
<dbReference type="PROSITE" id="PS50010">
    <property type="entry name" value="DH_2"/>
    <property type="match status" value="1"/>
</dbReference>
<organism evidence="3 4">
    <name type="scientific">Tritrichomonas foetus</name>
    <dbReference type="NCBI Taxonomy" id="1144522"/>
    <lineage>
        <taxon>Eukaryota</taxon>
        <taxon>Metamonada</taxon>
        <taxon>Parabasalia</taxon>
        <taxon>Tritrichomonadida</taxon>
        <taxon>Tritrichomonadidae</taxon>
        <taxon>Tritrichomonas</taxon>
    </lineage>
</organism>
<dbReference type="InterPro" id="IPR051092">
    <property type="entry name" value="FYVE_RhoGEF_PH"/>
</dbReference>
<dbReference type="InterPro" id="IPR035899">
    <property type="entry name" value="DBL_dom_sf"/>
</dbReference>
<dbReference type="InterPro" id="IPR015915">
    <property type="entry name" value="Kelch-typ_b-propeller"/>
</dbReference>
<dbReference type="SUPFAM" id="SSF117281">
    <property type="entry name" value="Kelch motif"/>
    <property type="match status" value="1"/>
</dbReference>
<dbReference type="VEuPathDB" id="TrichDB:TRFO_02581"/>
<name>A0A1J4L291_9EUKA</name>
<feature type="compositionally biased region" description="Basic residues" evidence="1">
    <location>
        <begin position="994"/>
        <end position="1006"/>
    </location>
</feature>
<evidence type="ECO:0000259" key="2">
    <source>
        <dbReference type="PROSITE" id="PS50010"/>
    </source>
</evidence>
<comment type="caution">
    <text evidence="3">The sequence shown here is derived from an EMBL/GenBank/DDBJ whole genome shotgun (WGS) entry which is preliminary data.</text>
</comment>
<dbReference type="OrthoDB" id="432528at2759"/>
<evidence type="ECO:0000313" key="4">
    <source>
        <dbReference type="Proteomes" id="UP000179807"/>
    </source>
</evidence>
<protein>
    <recommendedName>
        <fullName evidence="2">DH domain-containing protein</fullName>
    </recommendedName>
</protein>
<dbReference type="SUPFAM" id="SSF48065">
    <property type="entry name" value="DBL homology domain (DH-domain)"/>
    <property type="match status" value="1"/>
</dbReference>
<feature type="compositionally biased region" description="Low complexity" evidence="1">
    <location>
        <begin position="957"/>
        <end position="968"/>
    </location>
</feature>
<proteinExistence type="predicted"/>
<dbReference type="AlphaFoldDB" id="A0A1J4L291"/>